<organism evidence="2">
    <name type="scientific">Physcomitrium patens</name>
    <name type="common">Spreading-leaved earth moss</name>
    <name type="synonym">Physcomitrella patens</name>
    <dbReference type="NCBI Taxonomy" id="3218"/>
    <lineage>
        <taxon>Eukaryota</taxon>
        <taxon>Viridiplantae</taxon>
        <taxon>Streptophyta</taxon>
        <taxon>Embryophyta</taxon>
        <taxon>Bryophyta</taxon>
        <taxon>Bryophytina</taxon>
        <taxon>Bryopsida</taxon>
        <taxon>Funariidae</taxon>
        <taxon>Funariales</taxon>
        <taxon>Funariaceae</taxon>
        <taxon>Physcomitrium</taxon>
    </lineage>
</organism>
<keyword evidence="1" id="KW-0175">Coiled coil</keyword>
<dbReference type="PANTHER" id="PTHR33598">
    <property type="entry name" value="OS02G0833400 PROTEIN"/>
    <property type="match status" value="1"/>
</dbReference>
<sequence>MVAMALTQPVAVQGAICAAAQAAAQANAGSGLCVWRPWGMRQQQLRGKLGCVVVGGGVSKLGMREVNRRRVVVVAAMVDDEGGENGSVDGAASRGDEVAPVEGGAAANVDAAFQNRRDVLLEYVKNVQPDFMERFVQKAPAQVVDAMRQTVTNMLGSLPPQFFNIHVSTIAENLAQLMYSVMMTGYMFRNAQYRLELQQSLNQVAPPVASNALTDSRYAPGTQKSTVSGEVLRWHKDEERPESVDAVEYIELLENEVEQLRKQLELRGRGKNELLEYLKSLQPQNLQELTTSAGEDALEAMNTFITRLIGVAEPDQLKKTATQTTTAELARILYWLMVVGYSIRSIEVRYDMERVLGVPPKLAELPPGETL</sequence>
<dbReference type="Gramene" id="Pp3c11_22560V3.2">
    <property type="protein sequence ID" value="Pp3c11_22560V3.2"/>
    <property type="gene ID" value="Pp3c11_22560"/>
</dbReference>
<dbReference type="RefSeq" id="XP_024388591.1">
    <property type="nucleotide sequence ID" value="XM_024532823.2"/>
</dbReference>
<dbReference type="EMBL" id="ABEU02000011">
    <property type="protein sequence ID" value="PNR45631.1"/>
    <property type="molecule type" value="Genomic_DNA"/>
</dbReference>
<dbReference type="InterPro" id="IPR008479">
    <property type="entry name" value="DUF760"/>
</dbReference>
<keyword evidence="4" id="KW-1185">Reference proteome</keyword>
<feature type="coiled-coil region" evidence="1">
    <location>
        <begin position="243"/>
        <end position="270"/>
    </location>
</feature>
<evidence type="ECO:0000313" key="3">
    <source>
        <dbReference type="EnsemblPlants" id="Pp3c11_22560V3.1"/>
    </source>
</evidence>
<evidence type="ECO:0000313" key="4">
    <source>
        <dbReference type="Proteomes" id="UP000006727"/>
    </source>
</evidence>
<dbReference type="PaxDb" id="3218-PP1S31_187V6.2"/>
<dbReference type="STRING" id="3218.A0A2K1JVS8"/>
<proteinExistence type="predicted"/>
<evidence type="ECO:0000313" key="2">
    <source>
        <dbReference type="EMBL" id="PNR45631.1"/>
    </source>
</evidence>
<dbReference type="GeneID" id="112288552"/>
<dbReference type="Pfam" id="PF05542">
    <property type="entry name" value="DUF760"/>
    <property type="match status" value="2"/>
</dbReference>
<accession>A0A2K1JVS8</accession>
<name>A0A2K1JVS8_PHYPA</name>
<reference evidence="3" key="3">
    <citation type="submission" date="2020-12" db="UniProtKB">
        <authorList>
            <consortium name="EnsemblPlants"/>
        </authorList>
    </citation>
    <scope>IDENTIFICATION</scope>
</reference>
<dbReference type="OrthoDB" id="4115at2759"/>
<dbReference type="EnsemblPlants" id="Pp3c11_22560V3.1">
    <property type="protein sequence ID" value="Pp3c11_22560V3.1"/>
    <property type="gene ID" value="Pp3c11_22560"/>
</dbReference>
<protein>
    <submittedName>
        <fullName evidence="2 3">Uncharacterized protein</fullName>
    </submittedName>
</protein>
<dbReference type="AlphaFoldDB" id="A0A2K1JVS8"/>
<dbReference type="Proteomes" id="UP000006727">
    <property type="component" value="Chromosome 11"/>
</dbReference>
<evidence type="ECO:0000256" key="1">
    <source>
        <dbReference type="SAM" id="Coils"/>
    </source>
</evidence>
<dbReference type="Gramene" id="Pp3c11_22560V3.1">
    <property type="protein sequence ID" value="Pp3c11_22560V3.1"/>
    <property type="gene ID" value="Pp3c11_22560"/>
</dbReference>
<dbReference type="PANTHER" id="PTHR33598:SF4">
    <property type="entry name" value="OS02G0833400 PROTEIN"/>
    <property type="match status" value="1"/>
</dbReference>
<gene>
    <name evidence="3" type="primary">LOC112288552</name>
    <name evidence="2" type="ORF">PHYPA_015402</name>
</gene>
<reference evidence="2 4" key="1">
    <citation type="journal article" date="2008" name="Science">
        <title>The Physcomitrella genome reveals evolutionary insights into the conquest of land by plants.</title>
        <authorList>
            <person name="Rensing S."/>
            <person name="Lang D."/>
            <person name="Zimmer A."/>
            <person name="Terry A."/>
            <person name="Salamov A."/>
            <person name="Shapiro H."/>
            <person name="Nishiyama T."/>
            <person name="Perroud P.-F."/>
            <person name="Lindquist E."/>
            <person name="Kamisugi Y."/>
            <person name="Tanahashi T."/>
            <person name="Sakakibara K."/>
            <person name="Fujita T."/>
            <person name="Oishi K."/>
            <person name="Shin-I T."/>
            <person name="Kuroki Y."/>
            <person name="Toyoda A."/>
            <person name="Suzuki Y."/>
            <person name="Hashimoto A."/>
            <person name="Yamaguchi K."/>
            <person name="Sugano A."/>
            <person name="Kohara Y."/>
            <person name="Fujiyama A."/>
            <person name="Anterola A."/>
            <person name="Aoki S."/>
            <person name="Ashton N."/>
            <person name="Barbazuk W.B."/>
            <person name="Barker E."/>
            <person name="Bennetzen J."/>
            <person name="Bezanilla M."/>
            <person name="Blankenship R."/>
            <person name="Cho S.H."/>
            <person name="Dutcher S."/>
            <person name="Estelle M."/>
            <person name="Fawcett J.A."/>
            <person name="Gundlach H."/>
            <person name="Hanada K."/>
            <person name="Heyl A."/>
            <person name="Hicks K.A."/>
            <person name="Hugh J."/>
            <person name="Lohr M."/>
            <person name="Mayer K."/>
            <person name="Melkozernov A."/>
            <person name="Murata T."/>
            <person name="Nelson D."/>
            <person name="Pils B."/>
            <person name="Prigge M."/>
            <person name="Reiss B."/>
            <person name="Renner T."/>
            <person name="Rombauts S."/>
            <person name="Rushton P."/>
            <person name="Sanderfoot A."/>
            <person name="Schween G."/>
            <person name="Shiu S.-H."/>
            <person name="Stueber K."/>
            <person name="Theodoulou F.L."/>
            <person name="Tu H."/>
            <person name="Van de Peer Y."/>
            <person name="Verrier P.J."/>
            <person name="Waters E."/>
            <person name="Wood A."/>
            <person name="Yang L."/>
            <person name="Cove D."/>
            <person name="Cuming A."/>
            <person name="Hasebe M."/>
            <person name="Lucas S."/>
            <person name="Mishler D.B."/>
            <person name="Reski R."/>
            <person name="Grigoriev I."/>
            <person name="Quatrano R.S."/>
            <person name="Boore J.L."/>
        </authorList>
    </citation>
    <scope>NUCLEOTIDE SEQUENCE [LARGE SCALE GENOMIC DNA]</scope>
    <source>
        <strain evidence="3 4">cv. Gransden 2004</strain>
    </source>
</reference>
<reference evidence="2 4" key="2">
    <citation type="journal article" date="2018" name="Plant J.">
        <title>The Physcomitrella patens chromosome-scale assembly reveals moss genome structure and evolution.</title>
        <authorList>
            <person name="Lang D."/>
            <person name="Ullrich K.K."/>
            <person name="Murat F."/>
            <person name="Fuchs J."/>
            <person name="Jenkins J."/>
            <person name="Haas F.B."/>
            <person name="Piednoel M."/>
            <person name="Gundlach H."/>
            <person name="Van Bel M."/>
            <person name="Meyberg R."/>
            <person name="Vives C."/>
            <person name="Morata J."/>
            <person name="Symeonidi A."/>
            <person name="Hiss M."/>
            <person name="Muchero W."/>
            <person name="Kamisugi Y."/>
            <person name="Saleh O."/>
            <person name="Blanc G."/>
            <person name="Decker E.L."/>
            <person name="van Gessel N."/>
            <person name="Grimwood J."/>
            <person name="Hayes R.D."/>
            <person name="Graham S.W."/>
            <person name="Gunter L.E."/>
            <person name="McDaniel S.F."/>
            <person name="Hoernstein S.N.W."/>
            <person name="Larsson A."/>
            <person name="Li F.W."/>
            <person name="Perroud P.F."/>
            <person name="Phillips J."/>
            <person name="Ranjan P."/>
            <person name="Rokshar D.S."/>
            <person name="Rothfels C.J."/>
            <person name="Schneider L."/>
            <person name="Shu S."/>
            <person name="Stevenson D.W."/>
            <person name="Thummler F."/>
            <person name="Tillich M."/>
            <person name="Villarreal Aguilar J.C."/>
            <person name="Widiez T."/>
            <person name="Wong G.K."/>
            <person name="Wymore A."/>
            <person name="Zhang Y."/>
            <person name="Zimmer A.D."/>
            <person name="Quatrano R.S."/>
            <person name="Mayer K.F.X."/>
            <person name="Goodstein D."/>
            <person name="Casacuberta J.M."/>
            <person name="Vandepoele K."/>
            <person name="Reski R."/>
            <person name="Cuming A.C."/>
            <person name="Tuskan G.A."/>
            <person name="Maumus F."/>
            <person name="Salse J."/>
            <person name="Schmutz J."/>
            <person name="Rensing S.A."/>
        </authorList>
    </citation>
    <scope>NUCLEOTIDE SEQUENCE [LARGE SCALE GENOMIC DNA]</scope>
    <source>
        <strain evidence="3 4">cv. Gransden 2004</strain>
    </source>
</reference>
<dbReference type="EnsemblPlants" id="Pp3c11_22560V3.2">
    <property type="protein sequence ID" value="Pp3c11_22560V3.2"/>
    <property type="gene ID" value="Pp3c11_22560"/>
</dbReference>